<protein>
    <recommendedName>
        <fullName evidence="2">DUF2510 domain-containing protein</fullName>
    </recommendedName>
</protein>
<accession>A0A2A5J4W2</accession>
<evidence type="ECO:0000259" key="2">
    <source>
        <dbReference type="Pfam" id="PF10708"/>
    </source>
</evidence>
<dbReference type="Proteomes" id="UP000230886">
    <property type="component" value="Unassembled WGS sequence"/>
</dbReference>
<dbReference type="Pfam" id="PF10708">
    <property type="entry name" value="DUF2510"/>
    <property type="match status" value="1"/>
</dbReference>
<feature type="region of interest" description="Disordered" evidence="1">
    <location>
        <begin position="15"/>
        <end position="39"/>
    </location>
</feature>
<dbReference type="InterPro" id="IPR018929">
    <property type="entry name" value="DUF2510"/>
</dbReference>
<dbReference type="EMBL" id="NOVD01000031">
    <property type="protein sequence ID" value="PCK24402.1"/>
    <property type="molecule type" value="Genomic_DNA"/>
</dbReference>
<evidence type="ECO:0000313" key="3">
    <source>
        <dbReference type="EMBL" id="PCK24402.1"/>
    </source>
</evidence>
<dbReference type="AlphaFoldDB" id="A0A2A5J4W2"/>
<gene>
    <name evidence="3" type="ORF">CHR55_26260</name>
</gene>
<reference evidence="3 4" key="1">
    <citation type="submission" date="2017-07" db="EMBL/GenBank/DDBJ databases">
        <title>Draft sequence of Rhodococcus enclensis 23b-28.</title>
        <authorList>
            <person name="Besaury L."/>
            <person name="Sancelme M."/>
            <person name="Amato P."/>
            <person name="Lallement A."/>
            <person name="Delort A.-M."/>
        </authorList>
    </citation>
    <scope>NUCLEOTIDE SEQUENCE [LARGE SCALE GENOMIC DNA]</scope>
    <source>
        <strain evidence="3 4">23b-28</strain>
    </source>
</reference>
<comment type="caution">
    <text evidence="3">The sequence shown here is derived from an EMBL/GenBank/DDBJ whole genome shotgun (WGS) entry which is preliminary data.</text>
</comment>
<proteinExistence type="predicted"/>
<feature type="domain" description="DUF2510" evidence="2">
    <location>
        <begin position="26"/>
        <end position="51"/>
    </location>
</feature>
<evidence type="ECO:0000256" key="1">
    <source>
        <dbReference type="SAM" id="MobiDB-lite"/>
    </source>
</evidence>
<sequence length="52" mass="5758">MAKSTVTVVEIAVEPRPSPAPQGPPAGWYIDPEGSGQQRWWDGTVWTEHRQA</sequence>
<name>A0A2A5J4W2_RHOSG</name>
<organism evidence="3 4">
    <name type="scientific">Rhodococcus qingshengii</name>
    <dbReference type="NCBI Taxonomy" id="334542"/>
    <lineage>
        <taxon>Bacteria</taxon>
        <taxon>Bacillati</taxon>
        <taxon>Actinomycetota</taxon>
        <taxon>Actinomycetes</taxon>
        <taxon>Mycobacteriales</taxon>
        <taxon>Nocardiaceae</taxon>
        <taxon>Rhodococcus</taxon>
        <taxon>Rhodococcus erythropolis group</taxon>
    </lineage>
</organism>
<evidence type="ECO:0000313" key="4">
    <source>
        <dbReference type="Proteomes" id="UP000230886"/>
    </source>
</evidence>